<evidence type="ECO:0000313" key="1">
    <source>
        <dbReference type="EMBL" id="VAW71235.1"/>
    </source>
</evidence>
<protein>
    <submittedName>
        <fullName evidence="1">Uncharacterized protein</fullName>
    </submittedName>
</protein>
<sequence length="303" mass="34416">MSFGIDNALSLNGVQNSKGGEAAAFSVDVSKNVAVNKKIDAMNHEQKRQFYKEINDNQPYVPLLDVLDELDRGLLDDDLKIRLLALERFIKSYYMYGSKEPGRIFNKDTARKQIFINMLSDESLYIRLGAFRVLAENFNQQTDVVEQLTIVVQNEKYERLTMMRHLAQAIHTHPDLVSRVYIAEVKKGVGGEGLYRATAVESAYILSTRANPPEEIIESIITMFESTHFGSTLLLKTIDNYGAEMKPYIGRLKQLQVEVNERILYGRDKKGKGSSTFKKSSFEKVLHKIESYQSTVVGTTNKK</sequence>
<accession>A0A3B0XS30</accession>
<name>A0A3B0XS30_9ZZZZ</name>
<proteinExistence type="predicted"/>
<dbReference type="EMBL" id="UOFJ01000582">
    <property type="protein sequence ID" value="VAW71235.1"/>
    <property type="molecule type" value="Genomic_DNA"/>
</dbReference>
<organism evidence="1">
    <name type="scientific">hydrothermal vent metagenome</name>
    <dbReference type="NCBI Taxonomy" id="652676"/>
    <lineage>
        <taxon>unclassified sequences</taxon>
        <taxon>metagenomes</taxon>
        <taxon>ecological metagenomes</taxon>
    </lineage>
</organism>
<gene>
    <name evidence="1" type="ORF">MNBD_GAMMA10-337</name>
</gene>
<reference evidence="1" key="1">
    <citation type="submission" date="2018-06" db="EMBL/GenBank/DDBJ databases">
        <authorList>
            <person name="Zhirakovskaya E."/>
        </authorList>
    </citation>
    <scope>NUCLEOTIDE SEQUENCE</scope>
</reference>
<dbReference type="AlphaFoldDB" id="A0A3B0XS30"/>